<keyword evidence="2" id="KW-1185">Reference proteome</keyword>
<proteinExistence type="predicted"/>
<dbReference type="EMBL" id="JAJNOC010000011">
    <property type="protein sequence ID" value="MCD2519150.1"/>
    <property type="molecule type" value="Genomic_DNA"/>
</dbReference>
<accession>A0ABS8QBK7</accession>
<dbReference type="RefSeq" id="WP_231060427.1">
    <property type="nucleotide sequence ID" value="NZ_JAJNOC010000011.1"/>
</dbReference>
<gene>
    <name evidence="1" type="ORF">LQ564_22875</name>
</gene>
<evidence type="ECO:0008006" key="3">
    <source>
        <dbReference type="Google" id="ProtNLM"/>
    </source>
</evidence>
<name>A0ABS8QBK7_9BURK</name>
<evidence type="ECO:0000313" key="2">
    <source>
        <dbReference type="Proteomes" id="UP001179361"/>
    </source>
</evidence>
<evidence type="ECO:0000313" key="1">
    <source>
        <dbReference type="EMBL" id="MCD2519150.1"/>
    </source>
</evidence>
<reference evidence="1" key="1">
    <citation type="submission" date="2021-11" db="EMBL/GenBank/DDBJ databases">
        <title>The complete genome of Massilia sp sp. G4R7.</title>
        <authorList>
            <person name="Liu L."/>
            <person name="Yue J."/>
            <person name="Yuan J."/>
            <person name="Yang F."/>
            <person name="Li L."/>
        </authorList>
    </citation>
    <scope>NUCLEOTIDE SEQUENCE</scope>
    <source>
        <strain evidence="1">G4R7</strain>
    </source>
</reference>
<comment type="caution">
    <text evidence="1">The sequence shown here is derived from an EMBL/GenBank/DDBJ whole genome shotgun (WGS) entry which is preliminary data.</text>
</comment>
<sequence>MILRHRHAGFSYIEALVAVVLLALVAVPAADAVKTGLDASRIAAARSQELRCMKNAMETVLAEPYQNLWNAALGRTVASSYSQALDAACPAREVFISKYKHLVNGTPQFDPKGDEKDLEAVLLYVTVSSPQSSYTFTTLVAR</sequence>
<dbReference type="Proteomes" id="UP001179361">
    <property type="component" value="Unassembled WGS sequence"/>
</dbReference>
<organism evidence="1 2">
    <name type="scientific">Massilia phyllostachyos</name>
    <dbReference type="NCBI Taxonomy" id="2898585"/>
    <lineage>
        <taxon>Bacteria</taxon>
        <taxon>Pseudomonadati</taxon>
        <taxon>Pseudomonadota</taxon>
        <taxon>Betaproteobacteria</taxon>
        <taxon>Burkholderiales</taxon>
        <taxon>Oxalobacteraceae</taxon>
        <taxon>Telluria group</taxon>
        <taxon>Massilia</taxon>
    </lineage>
</organism>
<protein>
    <recommendedName>
        <fullName evidence="3">Prepilin-type N-terminal cleavage/methylation domain-containing protein</fullName>
    </recommendedName>
</protein>